<reference evidence="3" key="1">
    <citation type="submission" date="2021-05" db="EMBL/GenBank/DDBJ databases">
        <authorList>
            <person name="Alioto T."/>
            <person name="Alioto T."/>
            <person name="Gomez Garrido J."/>
        </authorList>
    </citation>
    <scope>NUCLEOTIDE SEQUENCE</scope>
</reference>
<feature type="domain" description="CULT" evidence="2">
    <location>
        <begin position="26"/>
        <end position="157"/>
    </location>
</feature>
<keyword evidence="1" id="KW-0732">Signal</keyword>
<dbReference type="PROSITE" id="PS51788">
    <property type="entry name" value="CULT"/>
    <property type="match status" value="1"/>
</dbReference>
<accession>A0A8D9AFM6</accession>
<dbReference type="FunFam" id="2.170.150.20:FF:000007">
    <property type="entry name" value="Protein cereblon"/>
    <property type="match status" value="1"/>
</dbReference>
<evidence type="ECO:0000256" key="1">
    <source>
        <dbReference type="SAM" id="SignalP"/>
    </source>
</evidence>
<sequence length="169" mass="19042">MSFSRVRLFFCILFALVNSNLEEVKEDYILCKSCGAEVSSALKIIDIKSPFGDNYHLESLFGVDVPVQELTNPYGIKFSVITVRSTLCVGEFGPWYSADSWFPGFAWKLCRCSKCSSHVGWVFEPIDSELETTTLERVTTSEQGFNALILSKVISEFYSDSLIYKLIPS</sequence>
<protein>
    <submittedName>
        <fullName evidence="3">Protein cereblon</fullName>
    </submittedName>
</protein>
<evidence type="ECO:0000259" key="2">
    <source>
        <dbReference type="PROSITE" id="PS51788"/>
    </source>
</evidence>
<name>A0A8D9AFM6_9HEMI</name>
<dbReference type="AlphaFoldDB" id="A0A8D9AFM6"/>
<dbReference type="InterPro" id="IPR034750">
    <property type="entry name" value="CULT"/>
</dbReference>
<dbReference type="EMBL" id="HBUF01565582">
    <property type="protein sequence ID" value="CAG6764372.1"/>
    <property type="molecule type" value="Transcribed_RNA"/>
</dbReference>
<feature type="signal peptide" evidence="1">
    <location>
        <begin position="1"/>
        <end position="19"/>
    </location>
</feature>
<evidence type="ECO:0000313" key="3">
    <source>
        <dbReference type="EMBL" id="CAG6764371.1"/>
    </source>
</evidence>
<dbReference type="CDD" id="cd15777">
    <property type="entry name" value="CRBN_C_like"/>
    <property type="match status" value="1"/>
</dbReference>
<feature type="chain" id="PRO_5033672306" evidence="1">
    <location>
        <begin position="20"/>
        <end position="169"/>
    </location>
</feature>
<organism evidence="3">
    <name type="scientific">Cacopsylla melanoneura</name>
    <dbReference type="NCBI Taxonomy" id="428564"/>
    <lineage>
        <taxon>Eukaryota</taxon>
        <taxon>Metazoa</taxon>
        <taxon>Ecdysozoa</taxon>
        <taxon>Arthropoda</taxon>
        <taxon>Hexapoda</taxon>
        <taxon>Insecta</taxon>
        <taxon>Pterygota</taxon>
        <taxon>Neoptera</taxon>
        <taxon>Paraneoptera</taxon>
        <taxon>Hemiptera</taxon>
        <taxon>Sternorrhyncha</taxon>
        <taxon>Psylloidea</taxon>
        <taxon>Psyllidae</taxon>
        <taxon>Psyllinae</taxon>
        <taxon>Cacopsylla</taxon>
    </lineage>
</organism>
<dbReference type="Gene3D" id="2.170.150.20">
    <property type="entry name" value="Peptide methionine sulfoxide reductase"/>
    <property type="match status" value="1"/>
</dbReference>
<dbReference type="EMBL" id="HBUF01565581">
    <property type="protein sequence ID" value="CAG6764371.1"/>
    <property type="molecule type" value="Transcribed_RNA"/>
</dbReference>
<proteinExistence type="predicted"/>